<keyword evidence="2" id="KW-0805">Transcription regulation</keyword>
<dbReference type="PANTHER" id="PTHR30537:SF5">
    <property type="entry name" value="HTH-TYPE TRANSCRIPTIONAL ACTIVATOR TTDR-RELATED"/>
    <property type="match status" value="1"/>
</dbReference>
<evidence type="ECO:0000259" key="5">
    <source>
        <dbReference type="PROSITE" id="PS50931"/>
    </source>
</evidence>
<comment type="similarity">
    <text evidence="1">Belongs to the LysR transcriptional regulatory family.</text>
</comment>
<dbReference type="Gene3D" id="1.10.10.10">
    <property type="entry name" value="Winged helix-like DNA-binding domain superfamily/Winged helix DNA-binding domain"/>
    <property type="match status" value="1"/>
</dbReference>
<name>A0ABT4LKG6_9PROT</name>
<protein>
    <submittedName>
        <fullName evidence="6">LysR family transcriptional regulator</fullName>
    </submittedName>
</protein>
<dbReference type="Pfam" id="PF03466">
    <property type="entry name" value="LysR_substrate"/>
    <property type="match status" value="1"/>
</dbReference>
<sequence length="299" mass="33578">MFDDLSLFTHIVKNQSLSAAAEYLKLPPATVTRRLKKLEATLGYQLIHRSARKFSLTSEGEAYYQSCAPLLEQLEAATRNLNQDLQQLQGPLRVLAPTNISIGLLQPMWSAFIKSYPAIQLHLLLNNEREDLLSAQIDLALRIGPQEDSQLYQKRLGSVSTVLVAAPDYLQQQGTPRVLADLEQHHLITGNILPVWDLYNPETKIRERFYPQPGTFVNDITLATQMAVDGIGIALLPLSEVSNALQTNQLIRILPPYHGPQRDIFAVWPSGRLLSARAKCLRDFMQSYMAKTAVLQDHV</sequence>
<dbReference type="InterPro" id="IPR005119">
    <property type="entry name" value="LysR_subst-bd"/>
</dbReference>
<gene>
    <name evidence="6" type="ORF">O4H49_11695</name>
</gene>
<dbReference type="Gene3D" id="3.40.190.290">
    <property type="match status" value="1"/>
</dbReference>
<accession>A0ABT4LKG6</accession>
<evidence type="ECO:0000256" key="4">
    <source>
        <dbReference type="ARBA" id="ARBA00023163"/>
    </source>
</evidence>
<dbReference type="InterPro" id="IPR058163">
    <property type="entry name" value="LysR-type_TF_proteobact-type"/>
</dbReference>
<proteinExistence type="inferred from homology"/>
<dbReference type="PANTHER" id="PTHR30537">
    <property type="entry name" value="HTH-TYPE TRANSCRIPTIONAL REGULATOR"/>
    <property type="match status" value="1"/>
</dbReference>
<feature type="domain" description="HTH lysR-type" evidence="5">
    <location>
        <begin position="1"/>
        <end position="57"/>
    </location>
</feature>
<dbReference type="InterPro" id="IPR036390">
    <property type="entry name" value="WH_DNA-bd_sf"/>
</dbReference>
<evidence type="ECO:0000256" key="3">
    <source>
        <dbReference type="ARBA" id="ARBA00023125"/>
    </source>
</evidence>
<evidence type="ECO:0000313" key="7">
    <source>
        <dbReference type="Proteomes" id="UP001069802"/>
    </source>
</evidence>
<dbReference type="Pfam" id="PF00126">
    <property type="entry name" value="HTH_1"/>
    <property type="match status" value="1"/>
</dbReference>
<dbReference type="InterPro" id="IPR036388">
    <property type="entry name" value="WH-like_DNA-bd_sf"/>
</dbReference>
<evidence type="ECO:0000313" key="6">
    <source>
        <dbReference type="EMBL" id="MCZ4281445.1"/>
    </source>
</evidence>
<keyword evidence="4" id="KW-0804">Transcription</keyword>
<dbReference type="CDD" id="cd08422">
    <property type="entry name" value="PBP2_CrgA_like"/>
    <property type="match status" value="1"/>
</dbReference>
<dbReference type="RefSeq" id="WP_269423595.1">
    <property type="nucleotide sequence ID" value="NZ_JAPWGY010000003.1"/>
</dbReference>
<dbReference type="EMBL" id="JAPWGY010000003">
    <property type="protein sequence ID" value="MCZ4281445.1"/>
    <property type="molecule type" value="Genomic_DNA"/>
</dbReference>
<organism evidence="6 7">
    <name type="scientific">Kiloniella laminariae</name>
    <dbReference type="NCBI Taxonomy" id="454162"/>
    <lineage>
        <taxon>Bacteria</taxon>
        <taxon>Pseudomonadati</taxon>
        <taxon>Pseudomonadota</taxon>
        <taxon>Alphaproteobacteria</taxon>
        <taxon>Rhodospirillales</taxon>
        <taxon>Kiloniellaceae</taxon>
        <taxon>Kiloniella</taxon>
    </lineage>
</organism>
<reference evidence="6" key="1">
    <citation type="submission" date="2022-12" db="EMBL/GenBank/DDBJ databases">
        <title>Bacterial isolates from different developmental stages of Nematostella vectensis.</title>
        <authorList>
            <person name="Fraune S."/>
        </authorList>
    </citation>
    <scope>NUCLEOTIDE SEQUENCE</scope>
    <source>
        <strain evidence="6">G21630-S1</strain>
    </source>
</reference>
<comment type="caution">
    <text evidence="6">The sequence shown here is derived from an EMBL/GenBank/DDBJ whole genome shotgun (WGS) entry which is preliminary data.</text>
</comment>
<dbReference type="Proteomes" id="UP001069802">
    <property type="component" value="Unassembled WGS sequence"/>
</dbReference>
<keyword evidence="7" id="KW-1185">Reference proteome</keyword>
<evidence type="ECO:0000256" key="2">
    <source>
        <dbReference type="ARBA" id="ARBA00023015"/>
    </source>
</evidence>
<evidence type="ECO:0000256" key="1">
    <source>
        <dbReference type="ARBA" id="ARBA00009437"/>
    </source>
</evidence>
<keyword evidence="3" id="KW-0238">DNA-binding</keyword>
<dbReference type="InterPro" id="IPR000847">
    <property type="entry name" value="LysR_HTH_N"/>
</dbReference>
<dbReference type="SUPFAM" id="SSF53850">
    <property type="entry name" value="Periplasmic binding protein-like II"/>
    <property type="match status" value="1"/>
</dbReference>
<dbReference type="PROSITE" id="PS50931">
    <property type="entry name" value="HTH_LYSR"/>
    <property type="match status" value="1"/>
</dbReference>
<dbReference type="SUPFAM" id="SSF46785">
    <property type="entry name" value="Winged helix' DNA-binding domain"/>
    <property type="match status" value="1"/>
</dbReference>